<evidence type="ECO:0000313" key="2">
    <source>
        <dbReference type="EMBL" id="STD22766.1"/>
    </source>
</evidence>
<dbReference type="Pfam" id="PF00248">
    <property type="entry name" value="Aldo_ket_red"/>
    <property type="match status" value="1"/>
</dbReference>
<gene>
    <name evidence="2" type="primary">yghZ_4</name>
    <name evidence="2" type="ORF">NCTC12123_03457</name>
</gene>
<dbReference type="AlphaFoldDB" id="A0A376FBW8"/>
<dbReference type="EMBL" id="UFYI01000007">
    <property type="protein sequence ID" value="STD22766.1"/>
    <property type="molecule type" value="Genomic_DNA"/>
</dbReference>
<protein>
    <submittedName>
        <fullName evidence="2">Aldo-keto reductase</fullName>
    </submittedName>
</protein>
<feature type="domain" description="NADP-dependent oxidoreductase" evidence="1">
    <location>
        <begin position="2"/>
        <end position="38"/>
    </location>
</feature>
<dbReference type="Gene3D" id="3.20.20.100">
    <property type="entry name" value="NADP-dependent oxidoreductase domain"/>
    <property type="match status" value="1"/>
</dbReference>
<reference evidence="2 3" key="1">
    <citation type="submission" date="2018-06" db="EMBL/GenBank/DDBJ databases">
        <authorList>
            <consortium name="Pathogen Informatics"/>
            <person name="Doyle S."/>
        </authorList>
    </citation>
    <scope>NUCLEOTIDE SEQUENCE [LARGE SCALE GENOMIC DNA]</scope>
    <source>
        <strain evidence="2 3">NCTC12123</strain>
    </source>
</reference>
<proteinExistence type="predicted"/>
<name>A0A376FBW8_ENTAS</name>
<organism evidence="2 3">
    <name type="scientific">Enterobacter asburiae</name>
    <dbReference type="NCBI Taxonomy" id="61645"/>
    <lineage>
        <taxon>Bacteria</taxon>
        <taxon>Pseudomonadati</taxon>
        <taxon>Pseudomonadota</taxon>
        <taxon>Gammaproteobacteria</taxon>
        <taxon>Enterobacterales</taxon>
        <taxon>Enterobacteriaceae</taxon>
        <taxon>Enterobacter</taxon>
        <taxon>Enterobacter cloacae complex</taxon>
    </lineage>
</organism>
<sequence length="51" mass="5508">MTSVLIGASRPEQLEENVQALENLRFTEDELKRIDQHVADGGVESVAGVVG</sequence>
<evidence type="ECO:0000313" key="3">
    <source>
        <dbReference type="Proteomes" id="UP000255163"/>
    </source>
</evidence>
<dbReference type="Proteomes" id="UP000255163">
    <property type="component" value="Unassembled WGS sequence"/>
</dbReference>
<dbReference type="SUPFAM" id="SSF51430">
    <property type="entry name" value="NAD(P)-linked oxidoreductase"/>
    <property type="match status" value="1"/>
</dbReference>
<dbReference type="InterPro" id="IPR023210">
    <property type="entry name" value="NADP_OxRdtase_dom"/>
</dbReference>
<dbReference type="InterPro" id="IPR036812">
    <property type="entry name" value="NAD(P)_OxRdtase_dom_sf"/>
</dbReference>
<evidence type="ECO:0000259" key="1">
    <source>
        <dbReference type="Pfam" id="PF00248"/>
    </source>
</evidence>
<accession>A0A376FBW8</accession>